<dbReference type="AlphaFoldDB" id="A0A016VFK6"/>
<keyword evidence="1" id="KW-1133">Transmembrane helix</keyword>
<keyword evidence="1" id="KW-0472">Membrane</keyword>
<proteinExistence type="predicted"/>
<keyword evidence="3" id="KW-1185">Reference proteome</keyword>
<sequence>MKRTTHRVWDRTHMSTKGAWFGRATSETAGRDAGAAGILPAPLLMRLAGILLIPGPFLVGFSPVWMDYSLLLLY</sequence>
<organism evidence="2 3">
    <name type="scientific">Ancylostoma ceylanicum</name>
    <dbReference type="NCBI Taxonomy" id="53326"/>
    <lineage>
        <taxon>Eukaryota</taxon>
        <taxon>Metazoa</taxon>
        <taxon>Ecdysozoa</taxon>
        <taxon>Nematoda</taxon>
        <taxon>Chromadorea</taxon>
        <taxon>Rhabditida</taxon>
        <taxon>Rhabditina</taxon>
        <taxon>Rhabditomorpha</taxon>
        <taxon>Strongyloidea</taxon>
        <taxon>Ancylostomatidae</taxon>
        <taxon>Ancylostomatinae</taxon>
        <taxon>Ancylostoma</taxon>
    </lineage>
</organism>
<accession>A0A016VFK6</accession>
<evidence type="ECO:0000256" key="1">
    <source>
        <dbReference type="SAM" id="Phobius"/>
    </source>
</evidence>
<dbReference type="Proteomes" id="UP000024635">
    <property type="component" value="Unassembled WGS sequence"/>
</dbReference>
<dbReference type="EMBL" id="JARK01001347">
    <property type="protein sequence ID" value="EYC25523.1"/>
    <property type="molecule type" value="Genomic_DNA"/>
</dbReference>
<protein>
    <submittedName>
        <fullName evidence="2">Uncharacterized protein</fullName>
    </submittedName>
</protein>
<evidence type="ECO:0000313" key="3">
    <source>
        <dbReference type="Proteomes" id="UP000024635"/>
    </source>
</evidence>
<feature type="transmembrane region" description="Helical" evidence="1">
    <location>
        <begin position="47"/>
        <end position="66"/>
    </location>
</feature>
<comment type="caution">
    <text evidence="2">The sequence shown here is derived from an EMBL/GenBank/DDBJ whole genome shotgun (WGS) entry which is preliminary data.</text>
</comment>
<gene>
    <name evidence="2" type="primary">Acey_s0011.g1251</name>
    <name evidence="2" type="ORF">Y032_0011g1251</name>
</gene>
<name>A0A016VFK6_9BILA</name>
<reference evidence="3" key="1">
    <citation type="journal article" date="2015" name="Nat. Genet.">
        <title>The genome and transcriptome of the zoonotic hookworm Ancylostoma ceylanicum identify infection-specific gene families.</title>
        <authorList>
            <person name="Schwarz E.M."/>
            <person name="Hu Y."/>
            <person name="Antoshechkin I."/>
            <person name="Miller M.M."/>
            <person name="Sternberg P.W."/>
            <person name="Aroian R.V."/>
        </authorList>
    </citation>
    <scope>NUCLEOTIDE SEQUENCE</scope>
    <source>
        <strain evidence="3">HY135</strain>
    </source>
</reference>
<keyword evidence="1" id="KW-0812">Transmembrane</keyword>
<evidence type="ECO:0000313" key="2">
    <source>
        <dbReference type="EMBL" id="EYC25523.1"/>
    </source>
</evidence>